<dbReference type="EMBL" id="JAEHOC010000022">
    <property type="protein sequence ID" value="KAG2432100.1"/>
    <property type="molecule type" value="Genomic_DNA"/>
</dbReference>
<name>A0A835VY17_CHLIN</name>
<proteinExistence type="predicted"/>
<keyword evidence="2" id="KW-1185">Reference proteome</keyword>
<dbReference type="OrthoDB" id="540694at2759"/>
<organism evidence="1 2">
    <name type="scientific">Chlamydomonas incerta</name>
    <dbReference type="NCBI Taxonomy" id="51695"/>
    <lineage>
        <taxon>Eukaryota</taxon>
        <taxon>Viridiplantae</taxon>
        <taxon>Chlorophyta</taxon>
        <taxon>core chlorophytes</taxon>
        <taxon>Chlorophyceae</taxon>
        <taxon>CS clade</taxon>
        <taxon>Chlamydomonadales</taxon>
        <taxon>Chlamydomonadaceae</taxon>
        <taxon>Chlamydomonas</taxon>
    </lineage>
</organism>
<evidence type="ECO:0000313" key="1">
    <source>
        <dbReference type="EMBL" id="KAG2432100.1"/>
    </source>
</evidence>
<protein>
    <submittedName>
        <fullName evidence="1">Uncharacterized protein</fullName>
    </submittedName>
</protein>
<sequence>MATNSTGTWSTGTFSPNATGTVTQYNHPMFVSQRVTGNFTSQFEMNSLPSHKYETLPIRSGHLPGYQGHVPGGVGAIAQRKPAAALHTMTHMATAASLPKGSPQTDLSLVDLRPEQRSMAKVYMYAEGAQTNFLKFPTPKTFDHRN</sequence>
<comment type="caution">
    <text evidence="1">The sequence shown here is derived from an EMBL/GenBank/DDBJ whole genome shotgun (WGS) entry which is preliminary data.</text>
</comment>
<reference evidence="1" key="1">
    <citation type="journal article" date="2020" name="bioRxiv">
        <title>Comparative genomics of Chlamydomonas.</title>
        <authorList>
            <person name="Craig R.J."/>
            <person name="Hasan A.R."/>
            <person name="Ness R.W."/>
            <person name="Keightley P.D."/>
        </authorList>
    </citation>
    <scope>NUCLEOTIDE SEQUENCE</scope>
    <source>
        <strain evidence="1">SAG 7.73</strain>
    </source>
</reference>
<gene>
    <name evidence="1" type="ORF">HXX76_009027</name>
</gene>
<dbReference type="AlphaFoldDB" id="A0A835VY17"/>
<evidence type="ECO:0000313" key="2">
    <source>
        <dbReference type="Proteomes" id="UP000650467"/>
    </source>
</evidence>
<dbReference type="Proteomes" id="UP000650467">
    <property type="component" value="Unassembled WGS sequence"/>
</dbReference>
<accession>A0A835VY17</accession>